<comment type="subunit">
    <text evidence="1">Monomer.</text>
</comment>
<accession>A0A246HPQ4</accession>
<sequence>MCRSAMSASSASRTASRAIPGVSRSAVASDPGRTAAAACVPSCGVTVMPSALPPVAWSACLLLAALAPAVHAATRVAPATPPASTPADSPERDPEALAALDRMGAALRALKQFSLTSQASTEVVLDDGQKVELDGVVTYKVKVPNQLFLELRSDRQLRQLFYDGKALSLYSPRLKYYAQVDGLSATLGELVDDAASRYGIDMPLADMFLWGTDRAPKTAIRGALHIGGGTLDGEAIEQYAFKQDGVDWQLWVSKATALPKKLVITSLDDPALPQYRAQLRWDTRTPVAATAFQFTPPADAARIKLVPVAVVIDAAGQEN</sequence>
<evidence type="ECO:0000256" key="1">
    <source>
        <dbReference type="ARBA" id="ARBA00011245"/>
    </source>
</evidence>
<evidence type="ECO:0000256" key="4">
    <source>
        <dbReference type="ARBA" id="ARBA00022927"/>
    </source>
</evidence>
<dbReference type="Proteomes" id="UP000198157">
    <property type="component" value="Unassembled WGS sequence"/>
</dbReference>
<keyword evidence="2" id="KW-0813">Transport</keyword>
<dbReference type="InterPro" id="IPR019207">
    <property type="entry name" value="DUF2092"/>
</dbReference>
<evidence type="ECO:0000313" key="6">
    <source>
        <dbReference type="Proteomes" id="UP000198157"/>
    </source>
</evidence>
<evidence type="ECO:0000313" key="5">
    <source>
        <dbReference type="EMBL" id="OWQ54291.1"/>
    </source>
</evidence>
<proteinExistence type="predicted"/>
<dbReference type="EMBL" id="NIVS01000019">
    <property type="protein sequence ID" value="OWQ54291.1"/>
    <property type="molecule type" value="Genomic_DNA"/>
</dbReference>
<comment type="caution">
    <text evidence="5">The sequence shown here is derived from an EMBL/GenBank/DDBJ whole genome shotgun (WGS) entry which is preliminary data.</text>
</comment>
<keyword evidence="3" id="KW-0732">Signal</keyword>
<evidence type="ECO:0008006" key="7">
    <source>
        <dbReference type="Google" id="ProtNLM"/>
    </source>
</evidence>
<dbReference type="Pfam" id="PF09865">
    <property type="entry name" value="DUF2092"/>
    <property type="match status" value="1"/>
</dbReference>
<reference evidence="5 6" key="1">
    <citation type="submission" date="2017-06" db="EMBL/GenBank/DDBJ databases">
        <authorList>
            <person name="Kim H.J."/>
            <person name="Triplett B.A."/>
        </authorList>
    </citation>
    <scope>NUCLEOTIDE SEQUENCE [LARGE SCALE GENOMIC DNA]</scope>
    <source>
        <strain evidence="5 6">13146</strain>
    </source>
</reference>
<keyword evidence="4" id="KW-0653">Protein transport</keyword>
<evidence type="ECO:0000256" key="2">
    <source>
        <dbReference type="ARBA" id="ARBA00022448"/>
    </source>
</evidence>
<evidence type="ECO:0000256" key="3">
    <source>
        <dbReference type="ARBA" id="ARBA00022729"/>
    </source>
</evidence>
<name>A0A246HPQ4_STEMA</name>
<dbReference type="OrthoDB" id="116979at2"/>
<dbReference type="AlphaFoldDB" id="A0A246HPQ4"/>
<gene>
    <name evidence="5" type="ORF">CEE60_07770</name>
</gene>
<dbReference type="SUPFAM" id="SSF89392">
    <property type="entry name" value="Prokaryotic lipoproteins and lipoprotein localization factors"/>
    <property type="match status" value="1"/>
</dbReference>
<organism evidence="5 6">
    <name type="scientific">Stenotrophomonas maltophilia</name>
    <name type="common">Pseudomonas maltophilia</name>
    <name type="synonym">Xanthomonas maltophilia</name>
    <dbReference type="NCBI Taxonomy" id="40324"/>
    <lineage>
        <taxon>Bacteria</taxon>
        <taxon>Pseudomonadati</taxon>
        <taxon>Pseudomonadota</taxon>
        <taxon>Gammaproteobacteria</taxon>
        <taxon>Lysobacterales</taxon>
        <taxon>Lysobacteraceae</taxon>
        <taxon>Stenotrophomonas</taxon>
        <taxon>Stenotrophomonas maltophilia group</taxon>
    </lineage>
</organism>
<dbReference type="GO" id="GO:0015031">
    <property type="term" value="P:protein transport"/>
    <property type="evidence" value="ECO:0007669"/>
    <property type="project" value="UniProtKB-KW"/>
</dbReference>
<dbReference type="InterPro" id="IPR029046">
    <property type="entry name" value="LolA/LolB/LppX"/>
</dbReference>
<protein>
    <recommendedName>
        <fullName evidence="7">DUF2092 domain-containing protein</fullName>
    </recommendedName>
</protein>